<keyword evidence="3" id="KW-1185">Reference proteome</keyword>
<dbReference type="SUPFAM" id="SSF51338">
    <property type="entry name" value="Composite domain of metallo-dependent hydrolases"/>
    <property type="match status" value="1"/>
</dbReference>
<dbReference type="Gene3D" id="3.20.20.140">
    <property type="entry name" value="Metal-dependent hydrolases"/>
    <property type="match status" value="1"/>
</dbReference>
<protein>
    <submittedName>
        <fullName evidence="2">Amidohydrolase family protein</fullName>
    </submittedName>
</protein>
<evidence type="ECO:0000259" key="1">
    <source>
        <dbReference type="Pfam" id="PF01979"/>
    </source>
</evidence>
<dbReference type="AlphaFoldDB" id="A0AAQ3QUQ4"/>
<reference evidence="2 3" key="1">
    <citation type="submission" date="2023-10" db="EMBL/GenBank/DDBJ databases">
        <title>Rubellicoccus peritrichatus gen. nov., sp. nov., isolated from an algae of coral reef tank.</title>
        <authorList>
            <person name="Luo J."/>
        </authorList>
    </citation>
    <scope>NUCLEOTIDE SEQUENCE [LARGE SCALE GENOMIC DNA]</scope>
    <source>
        <strain evidence="2 3">CR14</strain>
    </source>
</reference>
<dbReference type="Proteomes" id="UP001304300">
    <property type="component" value="Chromosome"/>
</dbReference>
<organism evidence="2 3">
    <name type="scientific">Rubellicoccus peritrichatus</name>
    <dbReference type="NCBI Taxonomy" id="3080537"/>
    <lineage>
        <taxon>Bacteria</taxon>
        <taxon>Pseudomonadati</taxon>
        <taxon>Verrucomicrobiota</taxon>
        <taxon>Opitutia</taxon>
        <taxon>Puniceicoccales</taxon>
        <taxon>Cerasicoccaceae</taxon>
        <taxon>Rubellicoccus</taxon>
    </lineage>
</organism>
<dbReference type="SUPFAM" id="SSF51556">
    <property type="entry name" value="Metallo-dependent hydrolases"/>
    <property type="match status" value="1"/>
</dbReference>
<dbReference type="Pfam" id="PF01979">
    <property type="entry name" value="Amidohydro_1"/>
    <property type="match status" value="1"/>
</dbReference>
<dbReference type="InterPro" id="IPR011059">
    <property type="entry name" value="Metal-dep_hydrolase_composite"/>
</dbReference>
<dbReference type="InterPro" id="IPR006680">
    <property type="entry name" value="Amidohydro-rel"/>
</dbReference>
<dbReference type="GO" id="GO:0016810">
    <property type="term" value="F:hydrolase activity, acting on carbon-nitrogen (but not peptide) bonds"/>
    <property type="evidence" value="ECO:0007669"/>
    <property type="project" value="InterPro"/>
</dbReference>
<gene>
    <name evidence="2" type="ORF">RZN69_18685</name>
</gene>
<dbReference type="Gene3D" id="2.30.40.10">
    <property type="entry name" value="Urease, subunit C, domain 1"/>
    <property type="match status" value="1"/>
</dbReference>
<name>A0AAQ3QUQ4_9BACT</name>
<dbReference type="KEGG" id="puo:RZN69_18685"/>
<dbReference type="RefSeq" id="WP_317832780.1">
    <property type="nucleotide sequence ID" value="NZ_CP136920.1"/>
</dbReference>
<evidence type="ECO:0000313" key="2">
    <source>
        <dbReference type="EMBL" id="WOO40653.1"/>
    </source>
</evidence>
<feature type="domain" description="Amidohydrolase-related" evidence="1">
    <location>
        <begin position="53"/>
        <end position="404"/>
    </location>
</feature>
<sequence>MNDSLNGKIKDCIVLAGPDLEPRECQAFEYESGIITRMDLGQPASTPVGAKQVIIPGLVNGHTHVGDAFLADVATNMTLAEAFFRPNGFKYRALSQISPDDHVAHMTEFLRGMASSGTIAHFDFREQGVEGCHRLRKASTDSGVRSIILSQLNHSPFSESELSEATLPLPESTRAEITKLLEVADGFSESTMNDLTDHGWVEIREMAKAAGKTCAVHCLEDASYRATSIKRTGRGDLERAIELLDPDLIIHLTVANDDEIELLAKSGIPAVINPRANASLGLPLPPIARLLRAGVPLLIGTDNGILNGPNLFAEMDFTYRLARSQAGTNDPVQPLEILRMTTSNLKKTRWRDELPGQLAIGLPATFAIVDFSTPWLATSRNLHAALVTRVTPADIQRTVRSGRTIYSSSPST</sequence>
<dbReference type="EMBL" id="CP136920">
    <property type="protein sequence ID" value="WOO40653.1"/>
    <property type="molecule type" value="Genomic_DNA"/>
</dbReference>
<dbReference type="PANTHER" id="PTHR43794:SF5">
    <property type="entry name" value="CHLOROHYDROLASE FAMILY PROTEIN"/>
    <property type="match status" value="1"/>
</dbReference>
<dbReference type="InterPro" id="IPR032466">
    <property type="entry name" value="Metal_Hydrolase"/>
</dbReference>
<proteinExistence type="predicted"/>
<accession>A0AAQ3QUQ4</accession>
<dbReference type="InterPro" id="IPR050287">
    <property type="entry name" value="MTA/SAH_deaminase"/>
</dbReference>
<evidence type="ECO:0000313" key="3">
    <source>
        <dbReference type="Proteomes" id="UP001304300"/>
    </source>
</evidence>
<dbReference type="PANTHER" id="PTHR43794">
    <property type="entry name" value="AMINOHYDROLASE SSNA-RELATED"/>
    <property type="match status" value="1"/>
</dbReference>